<dbReference type="Gene3D" id="1.10.357.10">
    <property type="entry name" value="Tetracycline Repressor, domain 2"/>
    <property type="match status" value="1"/>
</dbReference>
<dbReference type="GO" id="GO:0003700">
    <property type="term" value="F:DNA-binding transcription factor activity"/>
    <property type="evidence" value="ECO:0007669"/>
    <property type="project" value="TreeGrafter"/>
</dbReference>
<reference evidence="6 7" key="1">
    <citation type="submission" date="2019-07" db="EMBL/GenBank/DDBJ databases">
        <title>Lentzea xizangensis sp. nov., isolated from Qinghai-Tibetan Plateau Soils.</title>
        <authorList>
            <person name="Huang J."/>
        </authorList>
    </citation>
    <scope>NUCLEOTIDE SEQUENCE [LARGE SCALE GENOMIC DNA]</scope>
    <source>
        <strain evidence="6 7">FXJ1.1311</strain>
    </source>
</reference>
<dbReference type="SUPFAM" id="SSF46689">
    <property type="entry name" value="Homeodomain-like"/>
    <property type="match status" value="1"/>
</dbReference>
<evidence type="ECO:0000256" key="1">
    <source>
        <dbReference type="ARBA" id="ARBA00023015"/>
    </source>
</evidence>
<evidence type="ECO:0000256" key="4">
    <source>
        <dbReference type="PROSITE-ProRule" id="PRU00335"/>
    </source>
</evidence>
<dbReference type="PRINTS" id="PR00455">
    <property type="entry name" value="HTHTETR"/>
</dbReference>
<keyword evidence="1" id="KW-0805">Transcription regulation</keyword>
<dbReference type="PROSITE" id="PS50977">
    <property type="entry name" value="HTH_TETR_2"/>
    <property type="match status" value="1"/>
</dbReference>
<keyword evidence="3" id="KW-0804">Transcription</keyword>
<name>A0A563ESR0_9PSEU</name>
<comment type="caution">
    <text evidence="6">The sequence shown here is derived from an EMBL/GenBank/DDBJ whole genome shotgun (WGS) entry which is preliminary data.</text>
</comment>
<dbReference type="PANTHER" id="PTHR30055:SF234">
    <property type="entry name" value="HTH-TYPE TRANSCRIPTIONAL REGULATOR BETI"/>
    <property type="match status" value="1"/>
</dbReference>
<dbReference type="InterPro" id="IPR009057">
    <property type="entry name" value="Homeodomain-like_sf"/>
</dbReference>
<protein>
    <submittedName>
        <fullName evidence="6">TetR/AcrR family transcriptional regulator</fullName>
    </submittedName>
</protein>
<feature type="domain" description="HTH tetR-type" evidence="5">
    <location>
        <begin position="15"/>
        <end position="74"/>
    </location>
</feature>
<dbReference type="InterPro" id="IPR049445">
    <property type="entry name" value="TetR_SbtR-like_C"/>
</dbReference>
<evidence type="ECO:0000256" key="3">
    <source>
        <dbReference type="ARBA" id="ARBA00023163"/>
    </source>
</evidence>
<dbReference type="SUPFAM" id="SSF48498">
    <property type="entry name" value="Tetracyclin repressor-like, C-terminal domain"/>
    <property type="match status" value="1"/>
</dbReference>
<dbReference type="InterPro" id="IPR050109">
    <property type="entry name" value="HTH-type_TetR-like_transc_reg"/>
</dbReference>
<dbReference type="InterPro" id="IPR001647">
    <property type="entry name" value="HTH_TetR"/>
</dbReference>
<dbReference type="Proteomes" id="UP000316639">
    <property type="component" value="Unassembled WGS sequence"/>
</dbReference>
<organism evidence="6 7">
    <name type="scientific">Lentzea tibetensis</name>
    <dbReference type="NCBI Taxonomy" id="2591470"/>
    <lineage>
        <taxon>Bacteria</taxon>
        <taxon>Bacillati</taxon>
        <taxon>Actinomycetota</taxon>
        <taxon>Actinomycetes</taxon>
        <taxon>Pseudonocardiales</taxon>
        <taxon>Pseudonocardiaceae</taxon>
        <taxon>Lentzea</taxon>
    </lineage>
</organism>
<dbReference type="PANTHER" id="PTHR30055">
    <property type="entry name" value="HTH-TYPE TRANSCRIPTIONAL REGULATOR RUTR"/>
    <property type="match status" value="1"/>
</dbReference>
<evidence type="ECO:0000256" key="2">
    <source>
        <dbReference type="ARBA" id="ARBA00023125"/>
    </source>
</evidence>
<dbReference type="AlphaFoldDB" id="A0A563ESR0"/>
<dbReference type="Pfam" id="PF00440">
    <property type="entry name" value="TetR_N"/>
    <property type="match status" value="1"/>
</dbReference>
<dbReference type="EMBL" id="VOBR01000011">
    <property type="protein sequence ID" value="TWP50642.1"/>
    <property type="molecule type" value="Genomic_DNA"/>
</dbReference>
<dbReference type="OrthoDB" id="9795011at2"/>
<sequence>MSCVTSRSPVRADAQRNRDRLLEVALDAFTHGDTDVTLDAVAKRAGVGIGTLYRHFPTREALIEAVYRTELAKLCDAAPELLASLPADEAVRAWMDRFFDYMTTKRGMADALKAVIASGVNPYAQSKALLIEALSPLLESAGSDSDPVDVLASLSGIAFAAGEPEQREQAGRMLDLLMDGLRYRAS</sequence>
<dbReference type="GO" id="GO:0000976">
    <property type="term" value="F:transcription cis-regulatory region binding"/>
    <property type="evidence" value="ECO:0007669"/>
    <property type="project" value="TreeGrafter"/>
</dbReference>
<dbReference type="InterPro" id="IPR036271">
    <property type="entry name" value="Tet_transcr_reg_TetR-rel_C_sf"/>
</dbReference>
<evidence type="ECO:0000313" key="7">
    <source>
        <dbReference type="Proteomes" id="UP000316639"/>
    </source>
</evidence>
<proteinExistence type="predicted"/>
<gene>
    <name evidence="6" type="ORF">FKR81_18675</name>
</gene>
<evidence type="ECO:0000259" key="5">
    <source>
        <dbReference type="PROSITE" id="PS50977"/>
    </source>
</evidence>
<keyword evidence="7" id="KW-1185">Reference proteome</keyword>
<keyword evidence="2 4" id="KW-0238">DNA-binding</keyword>
<dbReference type="Pfam" id="PF21597">
    <property type="entry name" value="TetR_C_43"/>
    <property type="match status" value="1"/>
</dbReference>
<accession>A0A563ESR0</accession>
<evidence type="ECO:0000313" key="6">
    <source>
        <dbReference type="EMBL" id="TWP50642.1"/>
    </source>
</evidence>
<feature type="DNA-binding region" description="H-T-H motif" evidence="4">
    <location>
        <begin position="37"/>
        <end position="56"/>
    </location>
</feature>